<evidence type="ECO:0000256" key="1">
    <source>
        <dbReference type="ARBA" id="ARBA00005953"/>
    </source>
</evidence>
<dbReference type="EMBL" id="CP006939">
    <property type="protein sequence ID" value="AHC13737.1"/>
    <property type="molecule type" value="Genomic_DNA"/>
</dbReference>
<dbReference type="PANTHER" id="PTHR31793:SF27">
    <property type="entry name" value="NOVEL THIOESTERASE SUPERFAMILY DOMAIN AND SAPOSIN A-TYPE DOMAIN CONTAINING PROTEIN (0610012H03RIK)"/>
    <property type="match status" value="1"/>
</dbReference>
<name>V5WD63_9SPIO</name>
<dbReference type="RefSeq" id="WP_024266670.1">
    <property type="nucleotide sequence ID" value="NC_023035.1"/>
</dbReference>
<evidence type="ECO:0000313" key="3">
    <source>
        <dbReference type="EMBL" id="AHC13737.1"/>
    </source>
</evidence>
<dbReference type="eggNOG" id="COG0824">
    <property type="taxonomic scope" value="Bacteria"/>
</dbReference>
<dbReference type="AlphaFoldDB" id="V5WD63"/>
<dbReference type="InterPro" id="IPR029069">
    <property type="entry name" value="HotDog_dom_sf"/>
</dbReference>
<dbReference type="Proteomes" id="UP000018680">
    <property type="component" value="Chromosome"/>
</dbReference>
<dbReference type="OrthoDB" id="9801517at2"/>
<sequence length="143" mass="16591">MKEYDFVMEMEVRDYELDLQGIVNNAVYQNYLEHCRHKYLRAIGINFGEMHDDGMDPVVTRSEIDYIQSLRSGDLFYVGVKLSHEGRLRHVFHQEIVRLIDEAIICKAKITATVLKNGRPSPAPEFQQAAEEFRAREGVGFRV</sequence>
<protein>
    <submittedName>
        <fullName evidence="3">Thioesterase superfamily</fullName>
    </submittedName>
</protein>
<dbReference type="SUPFAM" id="SSF54637">
    <property type="entry name" value="Thioesterase/thiol ester dehydrase-isomerase"/>
    <property type="match status" value="1"/>
</dbReference>
<dbReference type="InterPro" id="IPR050563">
    <property type="entry name" value="4-hydroxybenzoyl-CoA_TE"/>
</dbReference>
<organism evidence="3 4">
    <name type="scientific">Salinispira pacifica</name>
    <dbReference type="NCBI Taxonomy" id="1307761"/>
    <lineage>
        <taxon>Bacteria</taxon>
        <taxon>Pseudomonadati</taxon>
        <taxon>Spirochaetota</taxon>
        <taxon>Spirochaetia</taxon>
        <taxon>Spirochaetales</taxon>
        <taxon>Spirochaetaceae</taxon>
        <taxon>Salinispira</taxon>
    </lineage>
</organism>
<gene>
    <name evidence="3" type="ORF">L21SP2_0297</name>
</gene>
<keyword evidence="2" id="KW-0378">Hydrolase</keyword>
<comment type="similarity">
    <text evidence="1">Belongs to the 4-hydroxybenzoyl-CoA thioesterase family.</text>
</comment>
<dbReference type="KEGG" id="slr:L21SP2_0297"/>
<reference evidence="3 4" key="1">
    <citation type="journal article" date="2015" name="Stand. Genomic Sci.">
        <title>Complete genome sequence and description of Salinispira pacifica gen. nov., sp. nov., a novel spirochaete isolated form a hypersaline microbial mat.</title>
        <authorList>
            <person name="Ben Hania W."/>
            <person name="Joseph M."/>
            <person name="Schumann P."/>
            <person name="Bunk B."/>
            <person name="Fiebig A."/>
            <person name="Sproer C."/>
            <person name="Klenk H.P."/>
            <person name="Fardeau M.L."/>
            <person name="Spring S."/>
        </authorList>
    </citation>
    <scope>NUCLEOTIDE SEQUENCE [LARGE SCALE GENOMIC DNA]</scope>
    <source>
        <strain evidence="3 4">L21-RPul-D2</strain>
    </source>
</reference>
<dbReference type="PANTHER" id="PTHR31793">
    <property type="entry name" value="4-HYDROXYBENZOYL-COA THIOESTERASE FAMILY MEMBER"/>
    <property type="match status" value="1"/>
</dbReference>
<dbReference type="HOGENOM" id="CLU_101141_7_3_12"/>
<evidence type="ECO:0000256" key="2">
    <source>
        <dbReference type="ARBA" id="ARBA00022801"/>
    </source>
</evidence>
<evidence type="ECO:0000313" key="4">
    <source>
        <dbReference type="Proteomes" id="UP000018680"/>
    </source>
</evidence>
<accession>V5WD63</accession>
<dbReference type="STRING" id="1307761.L21SP2_0297"/>
<dbReference type="Pfam" id="PF13279">
    <property type="entry name" value="4HBT_2"/>
    <property type="match status" value="1"/>
</dbReference>
<dbReference type="Gene3D" id="3.10.129.10">
    <property type="entry name" value="Hotdog Thioesterase"/>
    <property type="match status" value="1"/>
</dbReference>
<dbReference type="GO" id="GO:0047617">
    <property type="term" value="F:fatty acyl-CoA hydrolase activity"/>
    <property type="evidence" value="ECO:0007669"/>
    <property type="project" value="TreeGrafter"/>
</dbReference>
<dbReference type="CDD" id="cd00586">
    <property type="entry name" value="4HBT"/>
    <property type="match status" value="1"/>
</dbReference>
<proteinExistence type="inferred from homology"/>
<keyword evidence="4" id="KW-1185">Reference proteome</keyword>